<protein>
    <recommendedName>
        <fullName evidence="10">Protein kinase domain-containing protein</fullName>
    </recommendedName>
</protein>
<dbReference type="InterPro" id="IPR011009">
    <property type="entry name" value="Kinase-like_dom_sf"/>
</dbReference>
<evidence type="ECO:0000313" key="8">
    <source>
        <dbReference type="EMBL" id="KAH0896579.1"/>
    </source>
</evidence>
<dbReference type="InterPro" id="IPR008266">
    <property type="entry name" value="Tyr_kinase_AS"/>
</dbReference>
<dbReference type="PROSITE" id="PS50181">
    <property type="entry name" value="FBOX"/>
    <property type="match status" value="2"/>
</dbReference>
<evidence type="ECO:0000256" key="1">
    <source>
        <dbReference type="ARBA" id="ARBA00022527"/>
    </source>
</evidence>
<dbReference type="Pfam" id="PF07723">
    <property type="entry name" value="LRR_2"/>
    <property type="match status" value="1"/>
</dbReference>
<reference evidence="8 9" key="1">
    <citation type="submission" date="2021-05" db="EMBL/GenBank/DDBJ databases">
        <title>Genome Assembly of Synthetic Allotetraploid Brassica napus Reveals Homoeologous Exchanges between Subgenomes.</title>
        <authorList>
            <person name="Davis J.T."/>
        </authorList>
    </citation>
    <scope>NUCLEOTIDE SEQUENCE [LARGE SCALE GENOMIC DNA]</scope>
    <source>
        <strain evidence="9">cv. Da-Ae</strain>
        <tissue evidence="8">Seedling</tissue>
    </source>
</reference>
<dbReference type="Pfam" id="PF07714">
    <property type="entry name" value="PK_Tyr_Ser-Thr"/>
    <property type="match status" value="1"/>
</dbReference>
<keyword evidence="2" id="KW-0547">Nucleotide-binding</keyword>
<sequence length="1158" mass="131182">MTLWLLSQLPDDLLIKILSFVPTKCAVATSILSKRWLSLWTLVASLVFEDFSEEEDEEINEIHGLCYLHKAAVLERFHLNSTSECSAWEIGLWVRIAVDRFVRDLKISFCYDHCLTLETLQLRRVILSEVPCRLSFPSLTKLRLLSVKYSDDESFSRIVSNCPILDDLVVETCHGDNVATFTVNLPSLQRNRGRERNRHRFGEKELLRIKELESVPKASTSCQLYEKKCCIDQLECNLVVIKKSQPKVIRLNLVKNADTEHLEAISRLTTKSILSRRSSRPRKKLREPFVTPARSPDQEGSDMGTSSISSSDARASPFLASQVSEGLNPWVSDGNKSFFESDTGSNGENWSPISMASSSSHPVKTSNILSPSDDLTRPHTETPRKSRFSSVLRLGSSKKEPDVRKSDTCLNKSVREVVSLSRKSAPGPPPLCSICQHKAPKFGNPPRWFTYDELETATKGFSKGSFLAEGGFGSVHRGTLPGGQIIAVKQYKIASTQGDKEFCSEVEVLSCAQHRNVVMLIGLCVEDGKRLLVYEYICNGSLHSHLYGLGKEPLGWSARQKIAVGAARGLRYLHEECRVGCIVHRDMRPNNILLTHDFEPLVGDFGLARWQPEGDKGVETRVIGTFGYLAPEYTQSGQITEKADVYSFGVVLVELITGRKAMDIKRPKGQQCLTEWARPLLQKQAIKELLDPRLMNCYSEQEVYCMALCAYLCIRRDPNSRPRMSQYLASEIKKKKKSKALLSQLPDDLLIKILSFVPTKCAVATSILSKRWLSLWTLVASLVFEDFSEEEDEEINEIHVRSLSQFVSGTLLLHKAAVLERFHLNSASECSPWEIGLWVRIAVDRFVRDLKISFCYDHCLVNLPSRLFRCETLETLQLRRVILSEVPCRLSFPSLTKLRLLSVKYSDDGSFSRIVSNCPILDDLVVETCHGDNVATFTVHLPSLQSLSFRNTVRESPPDDHLFAIHSQSLKQLDIVDYFGELKLIGNLPKLVEANLQSMSYHANVLESFTFVRRLYVCLDGEAQYPFGTVLFQLVRLELCSCIDSWTDMLVSLLQRSPKLQALKLVLKHWVLVDRNVRWMQPRHVPECLLLHLKTFEWSDYEGTKVEKEVAIYILKNAKLLLSATIYPFSVSLVRKHQMFKELEIATRSLRACELTMG</sequence>
<evidence type="ECO:0000313" key="9">
    <source>
        <dbReference type="Proteomes" id="UP000824890"/>
    </source>
</evidence>
<dbReference type="Pfam" id="PF24758">
    <property type="entry name" value="LRR_At5g56370"/>
    <property type="match status" value="1"/>
</dbReference>
<dbReference type="SUPFAM" id="SSF52047">
    <property type="entry name" value="RNI-like"/>
    <property type="match status" value="1"/>
</dbReference>
<dbReference type="CDD" id="cd14066">
    <property type="entry name" value="STKc_IRAK"/>
    <property type="match status" value="1"/>
</dbReference>
<evidence type="ECO:0000259" key="6">
    <source>
        <dbReference type="PROSITE" id="PS50011"/>
    </source>
</evidence>
<dbReference type="SUPFAM" id="SSF81383">
    <property type="entry name" value="F-box domain"/>
    <property type="match status" value="2"/>
</dbReference>
<dbReference type="PROSITE" id="PS00109">
    <property type="entry name" value="PROTEIN_KINASE_TYR"/>
    <property type="match status" value="1"/>
</dbReference>
<feature type="domain" description="F-box" evidence="7">
    <location>
        <begin position="3"/>
        <end position="51"/>
    </location>
</feature>
<name>A0ABQ8AVQ3_BRANA</name>
<dbReference type="InterPro" id="IPR001810">
    <property type="entry name" value="F-box_dom"/>
</dbReference>
<dbReference type="EMBL" id="JAGKQM010000012">
    <property type="protein sequence ID" value="KAH0896579.1"/>
    <property type="molecule type" value="Genomic_DNA"/>
</dbReference>
<evidence type="ECO:0000256" key="2">
    <source>
        <dbReference type="ARBA" id="ARBA00022741"/>
    </source>
</evidence>
<dbReference type="InterPro" id="IPR053781">
    <property type="entry name" value="F-box_AtFBL13-like"/>
</dbReference>
<dbReference type="InterPro" id="IPR006566">
    <property type="entry name" value="FBD"/>
</dbReference>
<dbReference type="Gene3D" id="3.30.200.20">
    <property type="entry name" value="Phosphorylase Kinase, domain 1"/>
    <property type="match status" value="1"/>
</dbReference>
<feature type="compositionally biased region" description="Basic and acidic residues" evidence="5">
    <location>
        <begin position="374"/>
        <end position="384"/>
    </location>
</feature>
<dbReference type="InterPro" id="IPR032675">
    <property type="entry name" value="LRR_dom_sf"/>
</dbReference>
<proteinExistence type="predicted"/>
<feature type="compositionally biased region" description="Basic and acidic residues" evidence="5">
    <location>
        <begin position="397"/>
        <end position="407"/>
    </location>
</feature>
<feature type="region of interest" description="Disordered" evidence="5">
    <location>
        <begin position="274"/>
        <end position="314"/>
    </location>
</feature>
<dbReference type="InterPro" id="IPR036047">
    <property type="entry name" value="F-box-like_dom_sf"/>
</dbReference>
<comment type="caution">
    <text evidence="8">The sequence shown here is derived from an EMBL/GenBank/DDBJ whole genome shotgun (WGS) entry which is preliminary data.</text>
</comment>
<feature type="compositionally biased region" description="Polar residues" evidence="5">
    <location>
        <begin position="338"/>
        <end position="349"/>
    </location>
</feature>
<feature type="compositionally biased region" description="Polar residues" evidence="5">
    <location>
        <begin position="361"/>
        <end position="370"/>
    </location>
</feature>
<dbReference type="InterPro" id="IPR001245">
    <property type="entry name" value="Ser-Thr/Tyr_kinase_cat_dom"/>
</dbReference>
<dbReference type="SUPFAM" id="SSF56112">
    <property type="entry name" value="Protein kinase-like (PK-like)"/>
    <property type="match status" value="1"/>
</dbReference>
<evidence type="ECO:0000256" key="5">
    <source>
        <dbReference type="SAM" id="MobiDB-lite"/>
    </source>
</evidence>
<dbReference type="SMART" id="SM00256">
    <property type="entry name" value="FBOX"/>
    <property type="match status" value="2"/>
</dbReference>
<dbReference type="Proteomes" id="UP000824890">
    <property type="component" value="Unassembled WGS sequence"/>
</dbReference>
<feature type="compositionally biased region" description="Low complexity" evidence="5">
    <location>
        <begin position="351"/>
        <end position="360"/>
    </location>
</feature>
<dbReference type="CDD" id="cd22160">
    <property type="entry name" value="F-box_AtFBL13-like"/>
    <property type="match status" value="2"/>
</dbReference>
<gene>
    <name evidence="8" type="ORF">HID58_046147</name>
</gene>
<evidence type="ECO:0008006" key="10">
    <source>
        <dbReference type="Google" id="ProtNLM"/>
    </source>
</evidence>
<dbReference type="SMART" id="SM00579">
    <property type="entry name" value="FBD"/>
    <property type="match status" value="1"/>
</dbReference>
<dbReference type="Gene3D" id="1.10.510.10">
    <property type="entry name" value="Transferase(Phosphotransferase) domain 1"/>
    <property type="match status" value="1"/>
</dbReference>
<dbReference type="InterPro" id="IPR055411">
    <property type="entry name" value="LRR_FXL15/At3g58940/PEG3-like"/>
</dbReference>
<evidence type="ECO:0000256" key="4">
    <source>
        <dbReference type="ARBA" id="ARBA00022840"/>
    </source>
</evidence>
<evidence type="ECO:0000256" key="3">
    <source>
        <dbReference type="ARBA" id="ARBA00022777"/>
    </source>
</evidence>
<dbReference type="InterPro" id="IPR000719">
    <property type="entry name" value="Prot_kinase_dom"/>
</dbReference>
<keyword evidence="4" id="KW-0067">ATP-binding</keyword>
<evidence type="ECO:0000259" key="7">
    <source>
        <dbReference type="PROSITE" id="PS50181"/>
    </source>
</evidence>
<keyword evidence="9" id="KW-1185">Reference proteome</keyword>
<dbReference type="Gene3D" id="3.80.10.10">
    <property type="entry name" value="Ribonuclease Inhibitor"/>
    <property type="match status" value="2"/>
</dbReference>
<dbReference type="Pfam" id="PF00646">
    <property type="entry name" value="F-box"/>
    <property type="match status" value="2"/>
</dbReference>
<dbReference type="PROSITE" id="PS50011">
    <property type="entry name" value="PROTEIN_KINASE_DOM"/>
    <property type="match status" value="1"/>
</dbReference>
<feature type="region of interest" description="Disordered" evidence="5">
    <location>
        <begin position="338"/>
        <end position="407"/>
    </location>
</feature>
<keyword evidence="1" id="KW-0723">Serine/threonine-protein kinase</keyword>
<dbReference type="InterPro" id="IPR013101">
    <property type="entry name" value="LRR_PRU1-like"/>
</dbReference>
<dbReference type="PANTHER" id="PTHR47989:SF72">
    <property type="entry name" value="PROTEIN KINASE DOMAIN-CONTAINING PROTEIN"/>
    <property type="match status" value="1"/>
</dbReference>
<keyword evidence="3" id="KW-0808">Transferase</keyword>
<dbReference type="PANTHER" id="PTHR47989">
    <property type="entry name" value="OS01G0750732 PROTEIN"/>
    <property type="match status" value="1"/>
</dbReference>
<dbReference type="Pfam" id="PF08387">
    <property type="entry name" value="FBD"/>
    <property type="match status" value="1"/>
</dbReference>
<keyword evidence="3" id="KW-0418">Kinase</keyword>
<feature type="domain" description="F-box" evidence="7">
    <location>
        <begin position="739"/>
        <end position="787"/>
    </location>
</feature>
<accession>A0ABQ8AVQ3</accession>
<feature type="domain" description="Protein kinase" evidence="6">
    <location>
        <begin position="461"/>
        <end position="773"/>
    </location>
</feature>
<organism evidence="8 9">
    <name type="scientific">Brassica napus</name>
    <name type="common">Rape</name>
    <dbReference type="NCBI Taxonomy" id="3708"/>
    <lineage>
        <taxon>Eukaryota</taxon>
        <taxon>Viridiplantae</taxon>
        <taxon>Streptophyta</taxon>
        <taxon>Embryophyta</taxon>
        <taxon>Tracheophyta</taxon>
        <taxon>Spermatophyta</taxon>
        <taxon>Magnoliopsida</taxon>
        <taxon>eudicotyledons</taxon>
        <taxon>Gunneridae</taxon>
        <taxon>Pentapetalae</taxon>
        <taxon>rosids</taxon>
        <taxon>malvids</taxon>
        <taxon>Brassicales</taxon>
        <taxon>Brassicaceae</taxon>
        <taxon>Brassiceae</taxon>
        <taxon>Brassica</taxon>
    </lineage>
</organism>